<gene>
    <name evidence="7 8" type="primary">tatC</name>
    <name evidence="8" type="ORF">ACFPJ4_04800</name>
</gene>
<proteinExistence type="inferred from homology"/>
<evidence type="ECO:0000256" key="4">
    <source>
        <dbReference type="ARBA" id="ARBA00022989"/>
    </source>
</evidence>
<comment type="function">
    <text evidence="7">Part of the twin-arginine translocation (Tat) system that transports large folded proteins containing a characteristic twin-arginine motif in their signal peptide across membranes. Together with TatB, TatC is part of a receptor directly interacting with Tat signal peptides.</text>
</comment>
<feature type="transmembrane region" description="Helical" evidence="7">
    <location>
        <begin position="202"/>
        <end position="220"/>
    </location>
</feature>
<keyword evidence="6 7" id="KW-0472">Membrane</keyword>
<feature type="transmembrane region" description="Helical" evidence="7">
    <location>
        <begin position="82"/>
        <end position="105"/>
    </location>
</feature>
<comment type="subunit">
    <text evidence="7">The Tat system comprises two distinct complexes: a TatABC complex, containing multiple copies of TatA, TatB and TatC subunits, and a separate TatA complex, containing only TatA subunits. Substrates initially bind to the TatABC complex, which probably triggers association of the separate TatA complex to form the active translocon.</text>
</comment>
<evidence type="ECO:0000256" key="7">
    <source>
        <dbReference type="HAMAP-Rule" id="MF_00902"/>
    </source>
</evidence>
<protein>
    <recommendedName>
        <fullName evidence="7">Sec-independent protein translocase protein TatC</fullName>
    </recommendedName>
</protein>
<keyword evidence="3 7" id="KW-0653">Protein transport</keyword>
<keyword evidence="4 7" id="KW-1133">Transmembrane helix</keyword>
<dbReference type="HAMAP" id="MF_00902">
    <property type="entry name" value="TatC"/>
    <property type="match status" value="1"/>
</dbReference>
<dbReference type="Proteomes" id="UP001596039">
    <property type="component" value="Unassembled WGS sequence"/>
</dbReference>
<evidence type="ECO:0000313" key="9">
    <source>
        <dbReference type="Proteomes" id="UP001596039"/>
    </source>
</evidence>
<organism evidence="8 9">
    <name type="scientific">Lysinimonas soli</name>
    <dbReference type="NCBI Taxonomy" id="1074233"/>
    <lineage>
        <taxon>Bacteria</taxon>
        <taxon>Bacillati</taxon>
        <taxon>Actinomycetota</taxon>
        <taxon>Actinomycetes</taxon>
        <taxon>Micrococcales</taxon>
        <taxon>Microbacteriaceae</taxon>
        <taxon>Lysinimonas</taxon>
    </lineage>
</organism>
<name>A0ABW0NP45_9MICO</name>
<dbReference type="PANTHER" id="PTHR30371">
    <property type="entry name" value="SEC-INDEPENDENT PROTEIN TRANSLOCASE PROTEIN TATC"/>
    <property type="match status" value="1"/>
</dbReference>
<dbReference type="Pfam" id="PF00902">
    <property type="entry name" value="TatC"/>
    <property type="match status" value="1"/>
</dbReference>
<evidence type="ECO:0000256" key="1">
    <source>
        <dbReference type="ARBA" id="ARBA00004141"/>
    </source>
</evidence>
<accession>A0ABW0NP45</accession>
<keyword evidence="9" id="KW-1185">Reference proteome</keyword>
<keyword evidence="7" id="KW-1003">Cell membrane</keyword>
<evidence type="ECO:0000313" key="8">
    <source>
        <dbReference type="EMBL" id="MFC5501559.1"/>
    </source>
</evidence>
<dbReference type="RefSeq" id="WP_386739143.1">
    <property type="nucleotide sequence ID" value="NZ_JBHSMG010000001.1"/>
</dbReference>
<keyword evidence="7" id="KW-0813">Transport</keyword>
<dbReference type="NCBIfam" id="TIGR00945">
    <property type="entry name" value="tatC"/>
    <property type="match status" value="1"/>
</dbReference>
<feature type="transmembrane region" description="Helical" evidence="7">
    <location>
        <begin position="28"/>
        <end position="50"/>
    </location>
</feature>
<evidence type="ECO:0000256" key="2">
    <source>
        <dbReference type="ARBA" id="ARBA00022692"/>
    </source>
</evidence>
<comment type="similarity">
    <text evidence="7">Belongs to the TatC family.</text>
</comment>
<feature type="transmembrane region" description="Helical" evidence="7">
    <location>
        <begin position="170"/>
        <end position="190"/>
    </location>
</feature>
<dbReference type="PRINTS" id="PR01840">
    <property type="entry name" value="TATCFAMILY"/>
</dbReference>
<reference evidence="9" key="1">
    <citation type="journal article" date="2019" name="Int. J. Syst. Evol. Microbiol.">
        <title>The Global Catalogue of Microorganisms (GCM) 10K type strain sequencing project: providing services to taxonomists for standard genome sequencing and annotation.</title>
        <authorList>
            <consortium name="The Broad Institute Genomics Platform"/>
            <consortium name="The Broad Institute Genome Sequencing Center for Infectious Disease"/>
            <person name="Wu L."/>
            <person name="Ma J."/>
        </authorList>
    </citation>
    <scope>NUCLEOTIDE SEQUENCE [LARGE SCALE GENOMIC DNA]</scope>
    <source>
        <strain evidence="9">CGMCC 4.6997</strain>
    </source>
</reference>
<keyword evidence="2 7" id="KW-0812">Transmembrane</keyword>
<evidence type="ECO:0000256" key="6">
    <source>
        <dbReference type="ARBA" id="ARBA00023136"/>
    </source>
</evidence>
<comment type="caution">
    <text evidence="8">The sequence shown here is derived from an EMBL/GenBank/DDBJ whole genome shotgun (WGS) entry which is preliminary data.</text>
</comment>
<evidence type="ECO:0000256" key="3">
    <source>
        <dbReference type="ARBA" id="ARBA00022927"/>
    </source>
</evidence>
<sequence length="264" mass="28742">MAVRTRRKTDPEGKMSLGQHLVELRKRLMIAGLGVVLGTIGGWFLSALVWDGLRAPILELAAAHHEASINYPSITSAWDVRFQVAIMLGILVSSPIWLYQIFAFLAPGLTGRERRYIFGFFFTAVPLFLGGAVVGWLVLPRLVNLMVSFVPGQDTSIIDASYYLDFTIKLILATGIAFVLPVFLVLLNFIGILSAKTILKGWRWAVLAIVVFTAIATPAADPLSMLLLALPMVLLYFAAFGVAALHDRSAARRADAMSAGLARA</sequence>
<dbReference type="PANTHER" id="PTHR30371:SF0">
    <property type="entry name" value="SEC-INDEPENDENT PROTEIN TRANSLOCASE PROTEIN TATC, CHLOROPLASTIC-RELATED"/>
    <property type="match status" value="1"/>
</dbReference>
<dbReference type="InterPro" id="IPR002033">
    <property type="entry name" value="TatC"/>
</dbReference>
<comment type="subcellular location">
    <subcellularLocation>
        <location evidence="7">Cell membrane</location>
        <topology evidence="7">Multi-pass membrane protein</topology>
    </subcellularLocation>
    <subcellularLocation>
        <location evidence="1">Membrane</location>
        <topology evidence="1">Multi-pass membrane protein</topology>
    </subcellularLocation>
</comment>
<keyword evidence="5 7" id="KW-0811">Translocation</keyword>
<dbReference type="EMBL" id="JBHSMG010000001">
    <property type="protein sequence ID" value="MFC5501559.1"/>
    <property type="molecule type" value="Genomic_DNA"/>
</dbReference>
<feature type="transmembrane region" description="Helical" evidence="7">
    <location>
        <begin position="226"/>
        <end position="245"/>
    </location>
</feature>
<evidence type="ECO:0000256" key="5">
    <source>
        <dbReference type="ARBA" id="ARBA00023010"/>
    </source>
</evidence>
<feature type="transmembrane region" description="Helical" evidence="7">
    <location>
        <begin position="117"/>
        <end position="139"/>
    </location>
</feature>